<keyword evidence="1" id="KW-1133">Transmembrane helix</keyword>
<keyword evidence="1" id="KW-0472">Membrane</keyword>
<dbReference type="EMBL" id="AOMD01000013">
    <property type="protein sequence ID" value="EMA46519.1"/>
    <property type="molecule type" value="Genomic_DNA"/>
</dbReference>
<feature type="transmembrane region" description="Helical" evidence="1">
    <location>
        <begin position="206"/>
        <end position="229"/>
    </location>
</feature>
<reference evidence="2 3" key="1">
    <citation type="journal article" date="2014" name="PLoS Genet.">
        <title>Phylogenetically driven sequencing of extremely halophilic archaea reveals strategies for static and dynamic osmo-response.</title>
        <authorList>
            <person name="Becker E.A."/>
            <person name="Seitzer P.M."/>
            <person name="Tritt A."/>
            <person name="Larsen D."/>
            <person name="Krusor M."/>
            <person name="Yao A.I."/>
            <person name="Wu D."/>
            <person name="Madern D."/>
            <person name="Eisen J.A."/>
            <person name="Darling A.E."/>
            <person name="Facciotti M.T."/>
        </authorList>
    </citation>
    <scope>NUCLEOTIDE SEQUENCE [LARGE SCALE GENOMIC DNA]</scope>
    <source>
        <strain evidence="2 3">DSM 5350</strain>
    </source>
</reference>
<organism evidence="2 3">
    <name type="scientific">Halococcus saccharolyticus DSM 5350</name>
    <dbReference type="NCBI Taxonomy" id="1227455"/>
    <lineage>
        <taxon>Archaea</taxon>
        <taxon>Methanobacteriati</taxon>
        <taxon>Methanobacteriota</taxon>
        <taxon>Stenosarchaea group</taxon>
        <taxon>Halobacteria</taxon>
        <taxon>Halobacteriales</taxon>
        <taxon>Halococcaceae</taxon>
        <taxon>Halococcus</taxon>
    </lineage>
</organism>
<dbReference type="AlphaFoldDB" id="M0MP77"/>
<sequence length="249" mass="28046">MRFQIIQIVALFEIMVFFEGKTKEIRLWIRSLSSTPLLPEIRKFVQTLLNRGRVSCINPLAITDRGGSIAKTTEILSEGENRPSLDMTSRSWYFPILYVISYLYYLIGTLVIPSLQMPVILVTKVLAAITGFILLFSFPLLAIFLYRDAKAIKTADREWEPKPIHYGILGLAPILAMIPAITFSNIPQVATTDFYAVAVPATTMPVNTQGIIAFCLTLVPLAVCMWYLYRRWQRVGLTSALAPTVELQP</sequence>
<feature type="transmembrane region" description="Helical" evidence="1">
    <location>
        <begin position="92"/>
        <end position="113"/>
    </location>
</feature>
<keyword evidence="1" id="KW-0812">Transmembrane</keyword>
<evidence type="ECO:0000256" key="1">
    <source>
        <dbReference type="SAM" id="Phobius"/>
    </source>
</evidence>
<accession>M0MP77</accession>
<dbReference type="InParanoid" id="M0MP77"/>
<evidence type="ECO:0000313" key="3">
    <source>
        <dbReference type="Proteomes" id="UP000011669"/>
    </source>
</evidence>
<evidence type="ECO:0000313" key="2">
    <source>
        <dbReference type="EMBL" id="EMA46519.1"/>
    </source>
</evidence>
<dbReference type="Proteomes" id="UP000011669">
    <property type="component" value="Unassembled WGS sequence"/>
</dbReference>
<name>M0MP77_9EURY</name>
<dbReference type="RefSeq" id="WP_006076696.1">
    <property type="nucleotide sequence ID" value="NZ_AOMD01000013.1"/>
</dbReference>
<feature type="transmembrane region" description="Helical" evidence="1">
    <location>
        <begin position="166"/>
        <end position="186"/>
    </location>
</feature>
<protein>
    <submittedName>
        <fullName evidence="2">Uncharacterized protein</fullName>
    </submittedName>
</protein>
<gene>
    <name evidence="2" type="ORF">C449_04200</name>
</gene>
<proteinExistence type="predicted"/>
<dbReference type="OrthoDB" id="185849at2157"/>
<keyword evidence="3" id="KW-1185">Reference proteome</keyword>
<comment type="caution">
    <text evidence="2">The sequence shown here is derived from an EMBL/GenBank/DDBJ whole genome shotgun (WGS) entry which is preliminary data.</text>
</comment>
<feature type="transmembrane region" description="Helical" evidence="1">
    <location>
        <begin position="125"/>
        <end position="146"/>
    </location>
</feature>